<dbReference type="SUPFAM" id="SSF47413">
    <property type="entry name" value="lambda repressor-like DNA-binding domains"/>
    <property type="match status" value="1"/>
</dbReference>
<evidence type="ECO:0000259" key="2">
    <source>
        <dbReference type="PROSITE" id="PS50943"/>
    </source>
</evidence>
<dbReference type="Gene3D" id="1.10.260.40">
    <property type="entry name" value="lambda repressor-like DNA-binding domains"/>
    <property type="match status" value="1"/>
</dbReference>
<gene>
    <name evidence="3" type="ORF">ABT272_10110</name>
</gene>
<dbReference type="PROSITE" id="PS50943">
    <property type="entry name" value="HTH_CROC1"/>
    <property type="match status" value="1"/>
</dbReference>
<comment type="caution">
    <text evidence="3">The sequence shown here is derived from an EMBL/GenBank/DDBJ whole genome shotgun (WGS) entry which is preliminary data.</text>
</comment>
<dbReference type="PANTHER" id="PTHR47691:SF3">
    <property type="entry name" value="HTH-TYPE TRANSCRIPTIONAL REGULATOR RV0890C-RELATED"/>
    <property type="match status" value="1"/>
</dbReference>
<dbReference type="SUPFAM" id="SSF52540">
    <property type="entry name" value="P-loop containing nucleoside triphosphate hydrolases"/>
    <property type="match status" value="1"/>
</dbReference>
<dbReference type="RefSeq" id="WP_352063327.1">
    <property type="nucleotide sequence ID" value="NZ_JBEPAZ010000006.1"/>
</dbReference>
<name>A0ABV1U2Y4_9ACTN</name>
<dbReference type="Pfam" id="PF13191">
    <property type="entry name" value="AAA_16"/>
    <property type="match status" value="1"/>
</dbReference>
<dbReference type="PANTHER" id="PTHR47691">
    <property type="entry name" value="REGULATOR-RELATED"/>
    <property type="match status" value="1"/>
</dbReference>
<feature type="domain" description="HTH cro/C1-type" evidence="2">
    <location>
        <begin position="113"/>
        <end position="169"/>
    </location>
</feature>
<protein>
    <submittedName>
        <fullName evidence="3">Helix-turn-helix domain-containing protein</fullName>
    </submittedName>
</protein>
<dbReference type="InterPro" id="IPR010982">
    <property type="entry name" value="Lambda_DNA-bd_dom_sf"/>
</dbReference>
<dbReference type="InterPro" id="IPR027417">
    <property type="entry name" value="P-loop_NTPase"/>
</dbReference>
<proteinExistence type="predicted"/>
<feature type="region of interest" description="Disordered" evidence="1">
    <location>
        <begin position="80"/>
        <end position="105"/>
    </location>
</feature>
<feature type="compositionally biased region" description="Basic residues" evidence="1">
    <location>
        <begin position="1"/>
        <end position="32"/>
    </location>
</feature>
<dbReference type="PRINTS" id="PR00364">
    <property type="entry name" value="DISEASERSIST"/>
</dbReference>
<dbReference type="SMART" id="SM00530">
    <property type="entry name" value="HTH_XRE"/>
    <property type="match status" value="1"/>
</dbReference>
<sequence length="547" mass="58622">MSRLRQTGRRRHRRALTSTARRRSGARSRHGPRGTDLAGRPATGTPLDARPSGNPPTRPTPLRDWPIATVFTISGGSKVVREPAQGTTPMRASRQETGCPPSAGEPASFGQLLRSLRQQRGLSLSQLANRAHFNRGHVSKIENGKRPPSVSFARACDRALDAGTTFATIALALESASRPQQGWVRPGQLPSAKRNFVGRQEEMRHLDGLLRGAEQALAVPVAVISGLPGVGKTAVAVQWAHHAVNSGHFRDGQLFVNLQGPGPGTAATPSDVLAGLLRTLGVPADRIPADLDQRAATFRSYLHGREMLLVLDNAADAQQIYPLLPGSPGCAVVVTSRSRLPGLMSVAEAATLRLTELCQPEAALLIRAIIGDPRADADPGAVDLLADRCGRLPLALVLAGEHIVSRQQRSADALARELKPERARLNLAEGDVVLRDAFATSYRALDEQSARLFRLLGLLPSRLIDADATAATAGVSQDEASRMLRGLASMHLIHRQDERHYLMHQLLRTYAADLARQMDKEAGHIQALRSTLDGVTTGAAPLSSLVA</sequence>
<dbReference type="InterPro" id="IPR001387">
    <property type="entry name" value="Cro/C1-type_HTH"/>
</dbReference>
<accession>A0ABV1U2Y4</accession>
<evidence type="ECO:0000313" key="4">
    <source>
        <dbReference type="Proteomes" id="UP001470023"/>
    </source>
</evidence>
<keyword evidence="4" id="KW-1185">Reference proteome</keyword>
<reference evidence="3 4" key="1">
    <citation type="submission" date="2024-06" db="EMBL/GenBank/DDBJ databases">
        <title>The Natural Products Discovery Center: Release of the First 8490 Sequenced Strains for Exploring Actinobacteria Biosynthetic Diversity.</title>
        <authorList>
            <person name="Kalkreuter E."/>
            <person name="Kautsar S.A."/>
            <person name="Yang D."/>
            <person name="Bader C.D."/>
            <person name="Teijaro C.N."/>
            <person name="Fluegel L."/>
            <person name="Davis C.M."/>
            <person name="Simpson J.R."/>
            <person name="Lauterbach L."/>
            <person name="Steele A.D."/>
            <person name="Gui C."/>
            <person name="Meng S."/>
            <person name="Li G."/>
            <person name="Viehrig K."/>
            <person name="Ye F."/>
            <person name="Su P."/>
            <person name="Kiefer A.F."/>
            <person name="Nichols A."/>
            <person name="Cepeda A.J."/>
            <person name="Yan W."/>
            <person name="Fan B."/>
            <person name="Jiang Y."/>
            <person name="Adhikari A."/>
            <person name="Zheng C.-J."/>
            <person name="Schuster L."/>
            <person name="Cowan T.M."/>
            <person name="Smanski M.J."/>
            <person name="Chevrette M.G."/>
            <person name="De Carvalho L.P.S."/>
            <person name="Shen B."/>
        </authorList>
    </citation>
    <scope>NUCLEOTIDE SEQUENCE [LARGE SCALE GENOMIC DNA]</scope>
    <source>
        <strain evidence="3 4">NPDC001166</strain>
    </source>
</reference>
<dbReference type="Proteomes" id="UP001470023">
    <property type="component" value="Unassembled WGS sequence"/>
</dbReference>
<dbReference type="InterPro" id="IPR041664">
    <property type="entry name" value="AAA_16"/>
</dbReference>
<evidence type="ECO:0000313" key="3">
    <source>
        <dbReference type="EMBL" id="MER6428086.1"/>
    </source>
</evidence>
<dbReference type="Pfam" id="PF13560">
    <property type="entry name" value="HTH_31"/>
    <property type="match status" value="1"/>
</dbReference>
<dbReference type="CDD" id="cd00093">
    <property type="entry name" value="HTH_XRE"/>
    <property type="match status" value="1"/>
</dbReference>
<organism evidence="3 4">
    <name type="scientific">Streptomyces sp. 900105245</name>
    <dbReference type="NCBI Taxonomy" id="3154379"/>
    <lineage>
        <taxon>Bacteria</taxon>
        <taxon>Bacillati</taxon>
        <taxon>Actinomycetota</taxon>
        <taxon>Actinomycetes</taxon>
        <taxon>Kitasatosporales</taxon>
        <taxon>Streptomycetaceae</taxon>
        <taxon>Streptomyces</taxon>
    </lineage>
</organism>
<feature type="region of interest" description="Disordered" evidence="1">
    <location>
        <begin position="1"/>
        <end position="65"/>
    </location>
</feature>
<dbReference type="EMBL" id="JBEPAZ010000006">
    <property type="protein sequence ID" value="MER6428086.1"/>
    <property type="molecule type" value="Genomic_DNA"/>
</dbReference>
<evidence type="ECO:0000256" key="1">
    <source>
        <dbReference type="SAM" id="MobiDB-lite"/>
    </source>
</evidence>
<dbReference type="Gene3D" id="3.40.50.300">
    <property type="entry name" value="P-loop containing nucleotide triphosphate hydrolases"/>
    <property type="match status" value="1"/>
</dbReference>